<evidence type="ECO:0000256" key="11">
    <source>
        <dbReference type="SAM" id="MobiDB-lite"/>
    </source>
</evidence>
<evidence type="ECO:0000256" key="9">
    <source>
        <dbReference type="PIRSR" id="PIRSR000460-1"/>
    </source>
</evidence>
<dbReference type="GO" id="GO:0005980">
    <property type="term" value="P:glycogen catabolic process"/>
    <property type="evidence" value="ECO:0007669"/>
    <property type="project" value="TreeGrafter"/>
</dbReference>
<evidence type="ECO:0000313" key="12">
    <source>
        <dbReference type="EMBL" id="CAD7571989.1"/>
    </source>
</evidence>
<dbReference type="InterPro" id="IPR000811">
    <property type="entry name" value="Glyco_trans_35"/>
</dbReference>
<dbReference type="GO" id="GO:0005737">
    <property type="term" value="C:cytoplasm"/>
    <property type="evidence" value="ECO:0007669"/>
    <property type="project" value="TreeGrafter"/>
</dbReference>
<dbReference type="PROSITE" id="PS00102">
    <property type="entry name" value="PHOSPHORYLASE"/>
    <property type="match status" value="1"/>
</dbReference>
<dbReference type="SUPFAM" id="SSF53756">
    <property type="entry name" value="UDP-Glycosyltransferase/glycogen phosphorylase"/>
    <property type="match status" value="1"/>
</dbReference>
<proteinExistence type="inferred from homology"/>
<keyword evidence="7 9" id="KW-0663">Pyridoxal phosphate</keyword>
<keyword evidence="4" id="KW-0321">Glycogen metabolism</keyword>
<evidence type="ECO:0000256" key="10">
    <source>
        <dbReference type="RuleBase" id="RU000587"/>
    </source>
</evidence>
<dbReference type="Pfam" id="PF00343">
    <property type="entry name" value="Phosphorylase"/>
    <property type="match status" value="1"/>
</dbReference>
<feature type="modified residue" description="N6-(pyridoxal phosphate)lysine" evidence="9">
    <location>
        <position position="805"/>
    </location>
</feature>
<evidence type="ECO:0000256" key="7">
    <source>
        <dbReference type="ARBA" id="ARBA00022898"/>
    </source>
</evidence>
<keyword evidence="8 10" id="KW-0119">Carbohydrate metabolism</keyword>
<dbReference type="GO" id="GO:0008184">
    <property type="term" value="F:glycogen phosphorylase activity"/>
    <property type="evidence" value="ECO:0007669"/>
    <property type="project" value="InterPro"/>
</dbReference>
<dbReference type="AlphaFoldDB" id="A0A7R9P6X7"/>
<dbReference type="FunFam" id="3.40.50.2000:FF:000197">
    <property type="entry name" value="Alpha-1,4 glucan phosphorylase"/>
    <property type="match status" value="1"/>
</dbReference>
<dbReference type="FunFam" id="3.40.50.2000:FF:000005">
    <property type="entry name" value="Alpha-1,4 glucan phosphorylase"/>
    <property type="match status" value="1"/>
</dbReference>
<accession>A0A7R9P6X7</accession>
<dbReference type="Gene3D" id="3.40.50.2000">
    <property type="entry name" value="Glycogen Phosphorylase B"/>
    <property type="match status" value="3"/>
</dbReference>
<comment type="catalytic activity">
    <reaction evidence="10">
        <text>[(1-&gt;4)-alpha-D-glucosyl](n) + phosphate = [(1-&gt;4)-alpha-D-glucosyl](n-1) + alpha-D-glucose 1-phosphate</text>
        <dbReference type="Rhea" id="RHEA:41732"/>
        <dbReference type="Rhea" id="RHEA-COMP:9584"/>
        <dbReference type="Rhea" id="RHEA-COMP:9586"/>
        <dbReference type="ChEBI" id="CHEBI:15444"/>
        <dbReference type="ChEBI" id="CHEBI:43474"/>
        <dbReference type="ChEBI" id="CHEBI:58601"/>
        <dbReference type="EC" id="2.4.1.1"/>
    </reaction>
</comment>
<keyword evidence="5 10" id="KW-0328">Glycosyltransferase</keyword>
<sequence>MLQTIRYDLAMRSDAPANRHEIEIYPLEDYGRYGWIMRRRTWRIKEWTGDMWLREKLGEIRTGRVCARRPAEAETSSDDDDDVKKQLKMSTPQSDIDKRKQISVRGIAQVETVTTIKKAFNRHLHYTLVKDRNVSTPRDYYFALAHCVKDNLVSRWIRTQQYYYEKDPKVSNENNVLPASVAQLANVLVVLSSTAEYGEIEVLISRVYYLSLEYYMGRSLQNTMINLGIQSACDEAMYQLGLDIEELEELEDDAGLGNGGLGRLAACFLDSMATLGLAAYGYGIRYEYGIFAQKIKNGEQVEEPDDWLRFGNPWEKARPEYMLPVNFYGHVENTPQGKKWVNTQVVFAMPYDNPIPGFGNNVVNTLRLWSAKSPVEFNLKFFNDGDYIQAVLDRNLAENISRVLYPNDNVFEGKELRLKQEYFMCAATLQDIIRRFKSSKFGSRDVVRTSFDVFPSKVAIQLNDTHPSLAIPELMRILLDVEGLSWEKSWDIVVNTCAYTNHTVLPEALERWPCSLLENILPRHMEIIYHINFLHLEAVRQKYPGDFDRLRRMSLIEEEGDKRVNMAHLAIVGSHAVNGVAAIHSEIIKKAVFKDFYELSPEKFQNKTNGITPRRWLLLCNPSLADLIAEKIGEDWVVHLDQLQLLKQWSQDPGFQRAVQKVKQENKLKLSQLLEKEYNIKINPSSLFDIQVKRIHEYKRQLLNCLHIITLYNRIKKDPNANITPRTVMIGGKAAPGYYVAKKIIKLICSVASVVNNDPIVGDKLKVIFLENYRVTLAERIMPAADLSEQISTAGTEASGTGNMKFMLNGALTIGTLDGANVEMAEEMGNDNIFIFGMTVDDVEALQNRGYNAYDYYNRNPEIRQCVDQIQNGYFSPNNPDEFKDIADILLKYDRFYLLADYEAYIACQDKVSSIYQDQTKWVEMAINNIASSGKFSSDRTIEEYAKDIWGVEPSWEKLPAPHEPRDEDATPAVK</sequence>
<dbReference type="EC" id="2.4.1.1" evidence="10"/>
<comment type="cofactor">
    <cofactor evidence="1 10">
        <name>pyridoxal 5'-phosphate</name>
        <dbReference type="ChEBI" id="CHEBI:597326"/>
    </cofactor>
</comment>
<comment type="function">
    <text evidence="10">Allosteric enzyme that catalyzes the rate-limiting step in glycogen catabolism, the phosphorolytic cleavage of glycogen to produce glucose-1-phosphate, and plays a central role in maintaining cellular and organismal glucose homeostasis.</text>
</comment>
<evidence type="ECO:0000256" key="4">
    <source>
        <dbReference type="ARBA" id="ARBA00022600"/>
    </source>
</evidence>
<protein>
    <recommendedName>
        <fullName evidence="10">Alpha-1,4 glucan phosphorylase</fullName>
        <ecNumber evidence="10">2.4.1.1</ecNumber>
    </recommendedName>
</protein>
<dbReference type="PANTHER" id="PTHR11468">
    <property type="entry name" value="GLYCOGEN PHOSPHORYLASE"/>
    <property type="match status" value="1"/>
</dbReference>
<evidence type="ECO:0000256" key="5">
    <source>
        <dbReference type="ARBA" id="ARBA00022676"/>
    </source>
</evidence>
<reference evidence="12" key="1">
    <citation type="submission" date="2020-11" db="EMBL/GenBank/DDBJ databases">
        <authorList>
            <person name="Tran Van P."/>
        </authorList>
    </citation>
    <scope>NUCLEOTIDE SEQUENCE</scope>
</reference>
<evidence type="ECO:0000256" key="6">
    <source>
        <dbReference type="ARBA" id="ARBA00022679"/>
    </source>
</evidence>
<dbReference type="PIRSF" id="PIRSF000460">
    <property type="entry name" value="Pprylas_GlgP"/>
    <property type="match status" value="1"/>
</dbReference>
<evidence type="ECO:0000256" key="1">
    <source>
        <dbReference type="ARBA" id="ARBA00001933"/>
    </source>
</evidence>
<dbReference type="CDD" id="cd04300">
    <property type="entry name" value="GT35_Glycogen_Phosphorylase"/>
    <property type="match status" value="1"/>
</dbReference>
<dbReference type="EMBL" id="OE180802">
    <property type="protein sequence ID" value="CAD7571989.1"/>
    <property type="molecule type" value="Genomic_DNA"/>
</dbReference>
<evidence type="ECO:0000256" key="3">
    <source>
        <dbReference type="ARBA" id="ARBA00022553"/>
    </source>
</evidence>
<keyword evidence="3" id="KW-0597">Phosphoprotein</keyword>
<evidence type="ECO:0000256" key="8">
    <source>
        <dbReference type="ARBA" id="ARBA00023277"/>
    </source>
</evidence>
<dbReference type="InterPro" id="IPR035090">
    <property type="entry name" value="Pyridoxal_P_attach_site"/>
</dbReference>
<gene>
    <name evidence="12" type="ORF">TCMB3V08_LOCUS4647</name>
</gene>
<dbReference type="GO" id="GO:0030170">
    <property type="term" value="F:pyridoxal phosphate binding"/>
    <property type="evidence" value="ECO:0007669"/>
    <property type="project" value="InterPro"/>
</dbReference>
<feature type="region of interest" description="Disordered" evidence="11">
    <location>
        <begin position="68"/>
        <end position="95"/>
    </location>
</feature>
<organism evidence="12">
    <name type="scientific">Timema californicum</name>
    <name type="common">California timema</name>
    <name type="synonym">Walking stick</name>
    <dbReference type="NCBI Taxonomy" id="61474"/>
    <lineage>
        <taxon>Eukaryota</taxon>
        <taxon>Metazoa</taxon>
        <taxon>Ecdysozoa</taxon>
        <taxon>Arthropoda</taxon>
        <taxon>Hexapoda</taxon>
        <taxon>Insecta</taxon>
        <taxon>Pterygota</taxon>
        <taxon>Neoptera</taxon>
        <taxon>Polyneoptera</taxon>
        <taxon>Phasmatodea</taxon>
        <taxon>Timematodea</taxon>
        <taxon>Timematoidea</taxon>
        <taxon>Timematidae</taxon>
        <taxon>Timema</taxon>
    </lineage>
</organism>
<feature type="region of interest" description="Disordered" evidence="11">
    <location>
        <begin position="956"/>
        <end position="975"/>
    </location>
</feature>
<comment type="similarity">
    <text evidence="2 10">Belongs to the glycogen phosphorylase family.</text>
</comment>
<dbReference type="PANTHER" id="PTHR11468:SF13">
    <property type="entry name" value="GLYCOGEN PHOSPHORYLASE"/>
    <property type="match status" value="1"/>
</dbReference>
<dbReference type="InterPro" id="IPR011833">
    <property type="entry name" value="Glycg_phsphrylas"/>
</dbReference>
<feature type="compositionally biased region" description="Basic and acidic residues" evidence="11">
    <location>
        <begin position="960"/>
        <end position="969"/>
    </location>
</feature>
<dbReference type="NCBIfam" id="TIGR02093">
    <property type="entry name" value="P_ylase"/>
    <property type="match status" value="1"/>
</dbReference>
<keyword evidence="6 10" id="KW-0808">Transferase</keyword>
<name>A0A7R9P6X7_TIMCA</name>
<evidence type="ECO:0000256" key="2">
    <source>
        <dbReference type="ARBA" id="ARBA00006047"/>
    </source>
</evidence>